<reference evidence="2 3" key="1">
    <citation type="submission" date="2023-09" db="EMBL/GenBank/DDBJ databases">
        <authorList>
            <person name="Wang M."/>
        </authorList>
    </citation>
    <scope>NUCLEOTIDE SEQUENCE [LARGE SCALE GENOMIC DNA]</scope>
    <source>
        <strain evidence="2">GT-2023</strain>
        <tissue evidence="2">Liver</tissue>
    </source>
</reference>
<keyword evidence="1" id="KW-1133">Transmembrane helix</keyword>
<organism evidence="2 3">
    <name type="scientific">Cirrhinus molitorella</name>
    <name type="common">mud carp</name>
    <dbReference type="NCBI Taxonomy" id="172907"/>
    <lineage>
        <taxon>Eukaryota</taxon>
        <taxon>Metazoa</taxon>
        <taxon>Chordata</taxon>
        <taxon>Craniata</taxon>
        <taxon>Vertebrata</taxon>
        <taxon>Euteleostomi</taxon>
        <taxon>Actinopterygii</taxon>
        <taxon>Neopterygii</taxon>
        <taxon>Teleostei</taxon>
        <taxon>Ostariophysi</taxon>
        <taxon>Cypriniformes</taxon>
        <taxon>Cyprinidae</taxon>
        <taxon>Labeoninae</taxon>
        <taxon>Labeonini</taxon>
        <taxon>Cirrhinus</taxon>
    </lineage>
</organism>
<name>A0ABR3LGF5_9TELE</name>
<comment type="caution">
    <text evidence="2">The sequence shown here is derived from an EMBL/GenBank/DDBJ whole genome shotgun (WGS) entry which is preliminary data.</text>
</comment>
<evidence type="ECO:0000313" key="3">
    <source>
        <dbReference type="Proteomes" id="UP001558613"/>
    </source>
</evidence>
<sequence length="131" mass="14301">MFPPSDCACSCDSAEAVIRLVVTVLVGVAAAAAIVVLAYDIRSRRAKQNVEYQDKNSYSCVLNNPISNQTQHLDTSKLCHTCSDSVDSVHCCGSTEAVIRLVLSALRSEEKIIKFVSSSKRSKQIGDFWCK</sequence>
<proteinExistence type="predicted"/>
<evidence type="ECO:0000256" key="1">
    <source>
        <dbReference type="SAM" id="Phobius"/>
    </source>
</evidence>
<keyword evidence="1" id="KW-0812">Transmembrane</keyword>
<dbReference type="EMBL" id="JAYMGO010000022">
    <property type="protein sequence ID" value="KAL1251989.1"/>
    <property type="molecule type" value="Genomic_DNA"/>
</dbReference>
<keyword evidence="1" id="KW-0472">Membrane</keyword>
<dbReference type="Proteomes" id="UP001558613">
    <property type="component" value="Unassembled WGS sequence"/>
</dbReference>
<gene>
    <name evidence="2" type="ORF">QQF64_019785</name>
</gene>
<dbReference type="PANTHER" id="PTHR21063">
    <property type="entry name" value="LFA-3"/>
    <property type="match status" value="1"/>
</dbReference>
<feature type="transmembrane region" description="Helical" evidence="1">
    <location>
        <begin position="20"/>
        <end position="39"/>
    </location>
</feature>
<protein>
    <submittedName>
        <fullName evidence="2">Uncharacterized protein</fullName>
    </submittedName>
</protein>
<keyword evidence="3" id="KW-1185">Reference proteome</keyword>
<evidence type="ECO:0000313" key="2">
    <source>
        <dbReference type="EMBL" id="KAL1251989.1"/>
    </source>
</evidence>
<dbReference type="PANTHER" id="PTHR21063:SF4">
    <property type="entry name" value="CD48 ANTIGEN-RELATED"/>
    <property type="match status" value="1"/>
</dbReference>
<accession>A0ABR3LGF5</accession>